<reference evidence="2 3" key="1">
    <citation type="journal article" date="2019" name="bioRxiv">
        <title>Bacteria contribute to plant secondary compound degradation in a generalist herbivore system.</title>
        <authorList>
            <person name="Francoeur C.B."/>
            <person name="Khadempour L."/>
            <person name="Moreira-Soto R.D."/>
            <person name="Gotting K."/>
            <person name="Book A.J."/>
            <person name="Pinto-Tomas A.A."/>
            <person name="Keefover-Ring K."/>
            <person name="Currie C.R."/>
        </authorList>
    </citation>
    <scope>NUCLEOTIDE SEQUENCE [LARGE SCALE GENOMIC DNA]</scope>
    <source>
        <strain evidence="2 3">Acro-805</strain>
    </source>
</reference>
<proteinExistence type="predicted"/>
<evidence type="ECO:0000313" key="2">
    <source>
        <dbReference type="EMBL" id="NIF00800.1"/>
    </source>
</evidence>
<dbReference type="Gene3D" id="3.90.550.10">
    <property type="entry name" value="Spore Coat Polysaccharide Biosynthesis Protein SpsA, Chain A"/>
    <property type="match status" value="2"/>
</dbReference>
<comment type="caution">
    <text evidence="2">The sequence shown here is derived from an EMBL/GenBank/DDBJ whole genome shotgun (WGS) entry which is preliminary data.</text>
</comment>
<dbReference type="PANTHER" id="PTHR43685">
    <property type="entry name" value="GLYCOSYLTRANSFERASE"/>
    <property type="match status" value="1"/>
</dbReference>
<dbReference type="InterPro" id="IPR029044">
    <property type="entry name" value="Nucleotide-diphossugar_trans"/>
</dbReference>
<sequence>MNAQPLVSIIVTAQIPHWLNIALQSARDQDYGNCEIIVADYSDDKSVSRCVKPWLKRAGHSIKLITTSSGYHNVVEQAISVARGTYFKFLSDAELLAPDCISKLLAALKMAPRAVIAVSKRNVIDAQGNILPDTLVNTGLMAETTLMRGQDLLRYQTTLDYNLLGELVTSLIPREAISPLMGKKGNLFILDGNINADILALVLYSKLLQSGDVVWLPEALCSIRHSEVYIQPHQRESKDNVKEQRKKLYQHICSSEWYKVNTAPREQVTVANIAMPHEHSIVDLRRQQQHNLSLGVLNHWLKVRKLESFQHEQMFQIAAQQTQPFSLSILIDGVNSYQQDVLRTLKSLSSFSSPLLKIQPVIISAAETDEYFETPVIVADNFMVGVNQAYGLGDYQWLMCTRGGTEFHISGLIALSTQLQSSENYLALYADEFFMIQGEPAGVAFRPDFNLDMLLSTPRTMAQHWLYRRELLVAAEGFDASCGDSAEFDLILKLIVSQGLNCVGHVTEPLVTASLQKRDIKNDAKILQQHLHHRGYSEAEIDLDSFHNYRLRYNHAESPKVSVVILASGSLPVLISCLTSIMEKTSYKNYELLIVTDNQYSPERDSWLQAISEVDPQSIRVLNYENIFNRSAMANLAAKYAKGEYLILMNYELAVTDGTWLANLLNHGQRPEVAVVGGKQLSSDNKVRHAGYVLGINGAAGEVFRGQDDSQPSAMARLHIDQNYSAVSGDFMLVRKTIFNEVGGFNSDNRLFDDVDFCLKIRERGYLIVWTPYARILRSAARRTQFVGESLHATAKIKLQEEDKLFKSWLPIIARDPAYNSNLSLRSRHYDISNDSKLNWNPINHINVPKIIVNNADSAGCGYYRMLKPFAAMKAAGFANGYEGMSMLTFSELAQFNPDTLVIQRRYSPAFHNWIERVAKLHKTFKVFELDDYIIELPAKHNNRANFRPEVTEQLRKSLSYFDRFVVSTAPLAEALHGFHPDIQVVQNLLPVDWWGNLHSLRNQGRKPRVGWAGGSSHQGDLEMIADVVKALANEVEWVFMGMCPDALRPFVHEFHRGVDITLYPAALEALNLDLALAPVEDNIFNVCKSNLRLMEYGACGIPVICSDVECYRHTDLPVTRVKNRFKDWVEAIRMHLTESEQSEKKGLALQAMLRKEWMLKADAAANWLTAWRP</sequence>
<name>A0ABX0QVA3_9GAMM</name>
<dbReference type="Gene3D" id="3.40.50.2000">
    <property type="entry name" value="Glycogen Phosphorylase B"/>
    <property type="match status" value="1"/>
</dbReference>
<dbReference type="SUPFAM" id="SSF53756">
    <property type="entry name" value="UDP-Glycosyltransferase/glycogen phosphorylase"/>
    <property type="match status" value="1"/>
</dbReference>
<evidence type="ECO:0000313" key="3">
    <source>
        <dbReference type="Proteomes" id="UP000780690"/>
    </source>
</evidence>
<protein>
    <submittedName>
        <fullName evidence="2">Glycosyltransferase</fullName>
    </submittedName>
</protein>
<organism evidence="2 3">
    <name type="scientific">Candidatus Pantoea formicae</name>
    <dbReference type="NCBI Taxonomy" id="2608355"/>
    <lineage>
        <taxon>Bacteria</taxon>
        <taxon>Pseudomonadati</taxon>
        <taxon>Pseudomonadota</taxon>
        <taxon>Gammaproteobacteria</taxon>
        <taxon>Enterobacterales</taxon>
        <taxon>Erwiniaceae</taxon>
        <taxon>Pantoea</taxon>
    </lineage>
</organism>
<evidence type="ECO:0000259" key="1">
    <source>
        <dbReference type="Pfam" id="PF00535"/>
    </source>
</evidence>
<dbReference type="Pfam" id="PF00535">
    <property type="entry name" value="Glycos_transf_2"/>
    <property type="match status" value="1"/>
</dbReference>
<gene>
    <name evidence="2" type="ORF">F3J38_12125</name>
</gene>
<dbReference type="SUPFAM" id="SSF53448">
    <property type="entry name" value="Nucleotide-diphospho-sugar transferases"/>
    <property type="match status" value="2"/>
</dbReference>
<keyword evidence="3" id="KW-1185">Reference proteome</keyword>
<dbReference type="InterPro" id="IPR050834">
    <property type="entry name" value="Glycosyltransf_2"/>
</dbReference>
<feature type="domain" description="Glycosyltransferase 2-like" evidence="1">
    <location>
        <begin position="10"/>
        <end position="134"/>
    </location>
</feature>
<dbReference type="PANTHER" id="PTHR43685:SF2">
    <property type="entry name" value="GLYCOSYLTRANSFERASE 2-LIKE DOMAIN-CONTAINING PROTEIN"/>
    <property type="match status" value="1"/>
</dbReference>
<dbReference type="RefSeq" id="WP_167138644.1">
    <property type="nucleotide sequence ID" value="NZ_VWXD01000003.1"/>
</dbReference>
<accession>A0ABX0QVA3</accession>
<dbReference type="InterPro" id="IPR001173">
    <property type="entry name" value="Glyco_trans_2-like"/>
</dbReference>
<dbReference type="EMBL" id="VWXD01000003">
    <property type="protein sequence ID" value="NIF00800.1"/>
    <property type="molecule type" value="Genomic_DNA"/>
</dbReference>
<dbReference type="CDD" id="cd00761">
    <property type="entry name" value="Glyco_tranf_GTA_type"/>
    <property type="match status" value="1"/>
</dbReference>
<dbReference type="Proteomes" id="UP000780690">
    <property type="component" value="Unassembled WGS sequence"/>
</dbReference>
<dbReference type="Pfam" id="PF13641">
    <property type="entry name" value="Glyco_tranf_2_3"/>
    <property type="match status" value="1"/>
</dbReference>